<dbReference type="PANTHER" id="PTHR41729:SF1">
    <property type="entry name" value="GLUTAMYL-TRNA SYNTHETASE"/>
    <property type="match status" value="1"/>
</dbReference>
<comment type="caution">
    <text evidence="1">The sequence shown here is derived from an EMBL/GenBank/DDBJ whole genome shotgun (WGS) entry which is preliminary data.</text>
</comment>
<keyword evidence="2" id="KW-1185">Reference proteome</keyword>
<organism evidence="1 2">
    <name type="scientific">Flagellimonas hymeniacidonis</name>
    <dbReference type="NCBI Taxonomy" id="2603628"/>
    <lineage>
        <taxon>Bacteria</taxon>
        <taxon>Pseudomonadati</taxon>
        <taxon>Bacteroidota</taxon>
        <taxon>Flavobacteriia</taxon>
        <taxon>Flavobacteriales</taxon>
        <taxon>Flavobacteriaceae</taxon>
        <taxon>Flagellimonas</taxon>
    </lineage>
</organism>
<sequence>MATSGKLVDAFYLFDEANRQDPNTEDFGGQTYPKELLYAHRMSDTLGTFAPNASEALQLAARCQHICRWEIPRDNYEQNRAGYLKWRQDLKKFHAQKAAELLNQAGYDQDTIENVEFLLLKKQLKKNEETQVLEDVVCLVFLQHYFEAFCSKHPEEKIIDILQKTWRKMSSEGQKAALELPMSKEAVQLIKRAIDNGAE</sequence>
<dbReference type="EMBL" id="VRUR01000001">
    <property type="protein sequence ID" value="TXN37285.1"/>
    <property type="molecule type" value="Genomic_DNA"/>
</dbReference>
<proteinExistence type="predicted"/>
<reference evidence="1 2" key="1">
    <citation type="submission" date="2019-08" db="EMBL/GenBank/DDBJ databases">
        <title>Professor.</title>
        <authorList>
            <person name="Park J.S."/>
        </authorList>
    </citation>
    <scope>NUCLEOTIDE SEQUENCE [LARGE SCALE GENOMIC DNA]</scope>
    <source>
        <strain evidence="1 2">176CP5-101</strain>
    </source>
</reference>
<dbReference type="InterPro" id="IPR025255">
    <property type="entry name" value="DUF4202"/>
</dbReference>
<accession>A0A5C8V612</accession>
<dbReference type="AlphaFoldDB" id="A0A5C8V612"/>
<dbReference type="PANTHER" id="PTHR41729">
    <property type="entry name" value="GLUTAMYL-TRNA SYNTHETASE"/>
    <property type="match status" value="1"/>
</dbReference>
<dbReference type="Pfam" id="PF13875">
    <property type="entry name" value="DUF4202"/>
    <property type="match status" value="1"/>
</dbReference>
<evidence type="ECO:0000313" key="1">
    <source>
        <dbReference type="EMBL" id="TXN37285.1"/>
    </source>
</evidence>
<protein>
    <submittedName>
        <fullName evidence="1">DUF4202 domain-containing protein</fullName>
    </submittedName>
</protein>
<evidence type="ECO:0000313" key="2">
    <source>
        <dbReference type="Proteomes" id="UP000321456"/>
    </source>
</evidence>
<name>A0A5C8V612_9FLAO</name>
<dbReference type="Proteomes" id="UP000321456">
    <property type="component" value="Unassembled WGS sequence"/>
</dbReference>
<dbReference type="RefSeq" id="WP_147741115.1">
    <property type="nucleotide sequence ID" value="NZ_VRUR01000001.1"/>
</dbReference>
<gene>
    <name evidence="1" type="ORF">FVB32_03085</name>
</gene>